<evidence type="ECO:0000259" key="1">
    <source>
        <dbReference type="PROSITE" id="PS50112"/>
    </source>
</evidence>
<dbReference type="AlphaFoldDB" id="A0A3B1DWF4"/>
<dbReference type="Gene3D" id="3.30.450.20">
    <property type="entry name" value="PAS domain"/>
    <property type="match status" value="1"/>
</dbReference>
<feature type="domain" description="PAS" evidence="1">
    <location>
        <begin position="26"/>
        <end position="52"/>
    </location>
</feature>
<dbReference type="PROSITE" id="PS50112">
    <property type="entry name" value="PAS"/>
    <property type="match status" value="1"/>
</dbReference>
<sequence length="184" mass="20939">MAVPKTRPTGVERTFGEDEIIVSKTDLKGRITYVNDVFLRVAQYTEAEVLGQPHNIIRHPAMPRCVFQLLWDTIQTGDEIFAYVINLAKNGDHYWVFAHVTPSYDEHGTMVGYHSNRRVPDRKAVSKVKALYDTLTQIEKQHRTPREQIAASFPAVVELLTSQNTTYEEFVFSLAEEDLAAEAV</sequence>
<dbReference type="Pfam" id="PF08447">
    <property type="entry name" value="PAS_3"/>
    <property type="match status" value="1"/>
</dbReference>
<dbReference type="InterPro" id="IPR035965">
    <property type="entry name" value="PAS-like_dom_sf"/>
</dbReference>
<dbReference type="NCBIfam" id="TIGR00229">
    <property type="entry name" value="sensory_box"/>
    <property type="match status" value="1"/>
</dbReference>
<organism evidence="2">
    <name type="scientific">hydrothermal vent metagenome</name>
    <dbReference type="NCBI Taxonomy" id="652676"/>
    <lineage>
        <taxon>unclassified sequences</taxon>
        <taxon>metagenomes</taxon>
        <taxon>ecological metagenomes</taxon>
    </lineage>
</organism>
<dbReference type="EMBL" id="UOGK01000275">
    <property type="protein sequence ID" value="VAX39650.1"/>
    <property type="molecule type" value="Genomic_DNA"/>
</dbReference>
<dbReference type="SUPFAM" id="SSF55785">
    <property type="entry name" value="PYP-like sensor domain (PAS domain)"/>
    <property type="match status" value="1"/>
</dbReference>
<dbReference type="CDD" id="cd00130">
    <property type="entry name" value="PAS"/>
    <property type="match status" value="1"/>
</dbReference>
<dbReference type="InterPro" id="IPR000014">
    <property type="entry name" value="PAS"/>
</dbReference>
<protein>
    <submittedName>
        <fullName evidence="2">Putative sensor (PAS) domain for methyl-accepting chemotaxis sensory transducer</fullName>
    </submittedName>
</protein>
<name>A0A3B1DWF4_9ZZZZ</name>
<dbReference type="InterPro" id="IPR013655">
    <property type="entry name" value="PAS_fold_3"/>
</dbReference>
<evidence type="ECO:0000313" key="2">
    <source>
        <dbReference type="EMBL" id="VAX39650.1"/>
    </source>
</evidence>
<accession>A0A3B1DWF4</accession>
<proteinExistence type="predicted"/>
<reference evidence="2" key="1">
    <citation type="submission" date="2018-06" db="EMBL/GenBank/DDBJ databases">
        <authorList>
            <person name="Zhirakovskaya E."/>
        </authorList>
    </citation>
    <scope>NUCLEOTIDE SEQUENCE</scope>
</reference>
<gene>
    <name evidence="2" type="ORF">MNBD_PLANCTO03-1091</name>
</gene>